<name>A0A8S0W5I4_CYCAE</name>
<comment type="caution">
    <text evidence="2">The sequence shown here is derived from an EMBL/GenBank/DDBJ whole genome shotgun (WGS) entry which is preliminary data.</text>
</comment>
<evidence type="ECO:0000313" key="3">
    <source>
        <dbReference type="Proteomes" id="UP000467700"/>
    </source>
</evidence>
<evidence type="ECO:0000313" key="2">
    <source>
        <dbReference type="EMBL" id="CAA7263464.1"/>
    </source>
</evidence>
<dbReference type="PANTHER" id="PTHR38847:SF1">
    <property type="entry name" value="PSEUDOURIDINE SYNTHASE RSUA_RLUA-LIKE DOMAIN-CONTAINING PROTEIN"/>
    <property type="match status" value="1"/>
</dbReference>
<dbReference type="Pfam" id="PF14273">
    <property type="entry name" value="DUF4360"/>
    <property type="match status" value="1"/>
</dbReference>
<proteinExistence type="predicted"/>
<protein>
    <recommendedName>
        <fullName evidence="4">Secreted protein</fullName>
    </recommendedName>
</protein>
<organism evidence="2 3">
    <name type="scientific">Cyclocybe aegerita</name>
    <name type="common">Black poplar mushroom</name>
    <name type="synonym">Agrocybe aegerita</name>
    <dbReference type="NCBI Taxonomy" id="1973307"/>
    <lineage>
        <taxon>Eukaryota</taxon>
        <taxon>Fungi</taxon>
        <taxon>Dikarya</taxon>
        <taxon>Basidiomycota</taxon>
        <taxon>Agaricomycotina</taxon>
        <taxon>Agaricomycetes</taxon>
        <taxon>Agaricomycetidae</taxon>
        <taxon>Agaricales</taxon>
        <taxon>Agaricineae</taxon>
        <taxon>Bolbitiaceae</taxon>
        <taxon>Cyclocybe</taxon>
    </lineage>
</organism>
<feature type="chain" id="PRO_5035820550" description="Secreted protein" evidence="1">
    <location>
        <begin position="21"/>
        <end position="216"/>
    </location>
</feature>
<dbReference type="InterPro" id="IPR025649">
    <property type="entry name" value="DUF4360"/>
</dbReference>
<evidence type="ECO:0000256" key="1">
    <source>
        <dbReference type="SAM" id="SignalP"/>
    </source>
</evidence>
<dbReference type="OrthoDB" id="152248at2759"/>
<dbReference type="AlphaFoldDB" id="A0A8S0W5I4"/>
<sequence>MLSFVSATFALLSCFIAITASPAPAPAAAKALAGPSGFNITSLGVNGSGCPPGSTYYVINEDKSAVTVTFSQYYAEAGPSIPASANRKNCQLTVGVRVPAGFSFGIANVDYRGYYQLDSKVTAAQQSIYYFQGQLQQATARSSLVGPVNGAYYTYRDTFDLFTTVLSPCGANTVLNIQSDIRTNNANNKKGSGYIATDSIDTSLKQIFNLHWQTCR</sequence>
<dbReference type="Proteomes" id="UP000467700">
    <property type="component" value="Unassembled WGS sequence"/>
</dbReference>
<keyword evidence="1" id="KW-0732">Signal</keyword>
<keyword evidence="3" id="KW-1185">Reference proteome</keyword>
<dbReference type="EMBL" id="CACVBS010000039">
    <property type="protein sequence ID" value="CAA7263464.1"/>
    <property type="molecule type" value="Genomic_DNA"/>
</dbReference>
<reference evidence="2 3" key="1">
    <citation type="submission" date="2020-01" db="EMBL/GenBank/DDBJ databases">
        <authorList>
            <person name="Gupta K D."/>
        </authorList>
    </citation>
    <scope>NUCLEOTIDE SEQUENCE [LARGE SCALE GENOMIC DNA]</scope>
</reference>
<dbReference type="PANTHER" id="PTHR38847">
    <property type="match status" value="1"/>
</dbReference>
<accession>A0A8S0W5I4</accession>
<gene>
    <name evidence="2" type="ORF">AAE3_LOCUS5551</name>
</gene>
<evidence type="ECO:0008006" key="4">
    <source>
        <dbReference type="Google" id="ProtNLM"/>
    </source>
</evidence>
<feature type="signal peptide" evidence="1">
    <location>
        <begin position="1"/>
        <end position="20"/>
    </location>
</feature>